<dbReference type="Pfam" id="PF22215">
    <property type="entry name" value="MLKL_N"/>
    <property type="match status" value="1"/>
</dbReference>
<dbReference type="InterPro" id="IPR054000">
    <property type="entry name" value="MLKL_N"/>
</dbReference>
<feature type="domain" description="Protein kinase" evidence="3">
    <location>
        <begin position="309"/>
        <end position="609"/>
    </location>
</feature>
<evidence type="ECO:0000313" key="4">
    <source>
        <dbReference type="EMBL" id="KAK3536067.1"/>
    </source>
</evidence>
<dbReference type="PROSITE" id="PS50011">
    <property type="entry name" value="PROTEIN_KINASE_DOM"/>
    <property type="match status" value="1"/>
</dbReference>
<gene>
    <name evidence="4" type="ORF">QTP70_026468</name>
</gene>
<proteinExistence type="predicted"/>
<dbReference type="InterPro" id="IPR051681">
    <property type="entry name" value="Ser/Thr_Kinases-Pseudokinases"/>
</dbReference>
<evidence type="ECO:0000259" key="3">
    <source>
        <dbReference type="PROSITE" id="PS50011"/>
    </source>
</evidence>
<dbReference type="AlphaFoldDB" id="A0AAE0QXI8"/>
<protein>
    <recommendedName>
        <fullName evidence="3">Protein kinase domain-containing protein</fullName>
    </recommendedName>
</protein>
<evidence type="ECO:0000313" key="5">
    <source>
        <dbReference type="Proteomes" id="UP001274896"/>
    </source>
</evidence>
<keyword evidence="2" id="KW-0067">ATP-binding</keyword>
<name>A0AAE0QXI8_9TELE</name>
<dbReference type="EMBL" id="JAUCMX010000009">
    <property type="protein sequence ID" value="KAK3536067.1"/>
    <property type="molecule type" value="Genomic_DNA"/>
</dbReference>
<dbReference type="InterPro" id="IPR001245">
    <property type="entry name" value="Ser-Thr/Tyr_kinase_cat_dom"/>
</dbReference>
<dbReference type="Proteomes" id="UP001274896">
    <property type="component" value="Unassembled WGS sequence"/>
</dbReference>
<evidence type="ECO:0000256" key="2">
    <source>
        <dbReference type="ARBA" id="ARBA00022840"/>
    </source>
</evidence>
<dbReference type="Gene3D" id="1.20.930.20">
    <property type="entry name" value="Adaptor protein Cbl, N-terminal domain"/>
    <property type="match status" value="1"/>
</dbReference>
<reference evidence="4" key="1">
    <citation type="submission" date="2023-06" db="EMBL/GenBank/DDBJ databases">
        <title>Male Hemibagrus guttatus genome.</title>
        <authorList>
            <person name="Bian C."/>
        </authorList>
    </citation>
    <scope>NUCLEOTIDE SEQUENCE</scope>
    <source>
        <strain evidence="4">Male_cb2023</strain>
        <tissue evidence="4">Muscle</tissue>
    </source>
</reference>
<keyword evidence="5" id="KW-1185">Reference proteome</keyword>
<dbReference type="GO" id="GO:0004672">
    <property type="term" value="F:protein kinase activity"/>
    <property type="evidence" value="ECO:0007669"/>
    <property type="project" value="InterPro"/>
</dbReference>
<dbReference type="Pfam" id="PF07714">
    <property type="entry name" value="PK_Tyr_Ser-Thr"/>
    <property type="match status" value="1"/>
</dbReference>
<comment type="caution">
    <text evidence="4">The sequence shown here is derived from an EMBL/GenBank/DDBJ whole genome shotgun (WGS) entry which is preliminary data.</text>
</comment>
<dbReference type="InterPro" id="IPR036537">
    <property type="entry name" value="Adaptor_Cbl_N_dom_sf"/>
</dbReference>
<dbReference type="GO" id="GO:0005524">
    <property type="term" value="F:ATP binding"/>
    <property type="evidence" value="ECO:0007669"/>
    <property type="project" value="UniProtKB-KW"/>
</dbReference>
<dbReference type="InterPro" id="IPR000719">
    <property type="entry name" value="Prot_kinase_dom"/>
</dbReference>
<organism evidence="4 5">
    <name type="scientific">Hemibagrus guttatus</name>
    <dbReference type="NCBI Taxonomy" id="175788"/>
    <lineage>
        <taxon>Eukaryota</taxon>
        <taxon>Metazoa</taxon>
        <taxon>Chordata</taxon>
        <taxon>Craniata</taxon>
        <taxon>Vertebrata</taxon>
        <taxon>Euteleostomi</taxon>
        <taxon>Actinopterygii</taxon>
        <taxon>Neopterygii</taxon>
        <taxon>Teleostei</taxon>
        <taxon>Ostariophysi</taxon>
        <taxon>Siluriformes</taxon>
        <taxon>Bagridae</taxon>
        <taxon>Hemibagrus</taxon>
    </lineage>
</organism>
<dbReference type="GO" id="GO:0097527">
    <property type="term" value="P:necroptotic signaling pathway"/>
    <property type="evidence" value="ECO:0007669"/>
    <property type="project" value="TreeGrafter"/>
</dbReference>
<sequence length="609" mass="69683">MILRGESVSDPADGGHEIFQAADHYDFALLLSGTESQCYWHFARQNGRFYLTYMVQWVSGMTAGKHIAVSIFSPNGVLLSYTDNTMGQMNFQAKETVAIMDFVDPILSLAEKLYDLCSEVKANKKRCKRLAERVSSLVELVKVVKNNGLGKNPTIVQRGLRELTFTLESAKEVVNKYASSSCLKRIVKVQNLGEEFGTLNERLNDAAQLLSLALQVEQRDRMDIVFKEDRRRKEDEDDRRYDYEELQNLLQSLAEEKEKTKVSVDAVQVTVEQTQKDVQDIKGILESLRRPSLHLQDIREIRPEELTYDIPIEPIMKTDNSELYKGEYNKFSVAIKKYAYPGSTSPKQVRSIFNKEVETMKRFESPHILRMFGICVQNENGFLWILFSPLSVQKHADAMLGYAKLSPDVRPNPTYLIVMEFCEKGNLRQLLDGSSKLPWERKICMCLDAAQGLYRLHQSEEKCKVHGCLTSSKFLVAAGYRIKLGGFELAKTETSLKNSKQKKYSSMTYISPQQLQDINHQYDKACEIYSFGIVLWEIATRQIPFKGIFLDPVIFILLLYLDCSSYASIHQKVYVEKAMEPLPHDCPRQLMELINACRSFEAFTRPSAG</sequence>
<dbReference type="PANTHER" id="PTHR44329">
    <property type="entry name" value="SERINE/THREONINE-PROTEIN KINASE TNNI3K-RELATED"/>
    <property type="match status" value="1"/>
</dbReference>
<evidence type="ECO:0000256" key="1">
    <source>
        <dbReference type="ARBA" id="ARBA00022741"/>
    </source>
</evidence>
<dbReference type="InterPro" id="IPR011009">
    <property type="entry name" value="Kinase-like_dom_sf"/>
</dbReference>
<dbReference type="Gene3D" id="3.30.200.20">
    <property type="entry name" value="Phosphorylase Kinase, domain 1"/>
    <property type="match status" value="1"/>
</dbReference>
<dbReference type="SUPFAM" id="SSF56112">
    <property type="entry name" value="Protein kinase-like (PK-like)"/>
    <property type="match status" value="1"/>
</dbReference>
<feature type="non-terminal residue" evidence="4">
    <location>
        <position position="1"/>
    </location>
</feature>
<dbReference type="CDD" id="cd21037">
    <property type="entry name" value="MLKL_NTD"/>
    <property type="match status" value="1"/>
</dbReference>
<dbReference type="GO" id="GO:0007166">
    <property type="term" value="P:cell surface receptor signaling pathway"/>
    <property type="evidence" value="ECO:0007669"/>
    <property type="project" value="InterPro"/>
</dbReference>
<keyword evidence="1" id="KW-0547">Nucleotide-binding</keyword>
<dbReference type="Gene3D" id="1.10.510.10">
    <property type="entry name" value="Transferase(Phosphotransferase) domain 1"/>
    <property type="match status" value="1"/>
</dbReference>
<accession>A0AAE0QXI8</accession>
<dbReference type="PANTHER" id="PTHR44329:SF298">
    <property type="entry name" value="MIXED LINEAGE KINASE DOMAIN-LIKE PROTEIN"/>
    <property type="match status" value="1"/>
</dbReference>
<dbReference type="InterPro" id="IPR059179">
    <property type="entry name" value="MLKL-like_MCAfunc"/>
</dbReference>